<proteinExistence type="predicted"/>
<dbReference type="AlphaFoldDB" id="A0A0U1HYB5"/>
<name>A0A0U1HYB5_YERRO</name>
<feature type="domain" description="GIY-YIG" evidence="1">
    <location>
        <begin position="16"/>
        <end position="93"/>
    </location>
</feature>
<evidence type="ECO:0000313" key="2">
    <source>
        <dbReference type="EMBL" id="CQI98013.1"/>
    </source>
</evidence>
<protein>
    <recommendedName>
        <fullName evidence="1">GIY-YIG domain-containing protein</fullName>
    </recommendedName>
</protein>
<dbReference type="EMBL" id="CTKE01000038">
    <property type="protein sequence ID" value="CQI98013.1"/>
    <property type="molecule type" value="Genomic_DNA"/>
</dbReference>
<dbReference type="RefSeq" id="WP_050535516.1">
    <property type="nucleotide sequence ID" value="NZ_CTKE01000038.1"/>
</dbReference>
<sequence>MEWRFLGSISDARKSGCSGVYLIVHQGIFNRVVYVGASCNVGRRINEHYEGYLRGNRTIYNAGHNDDVYCLMSTYKIRNHIKYYQSLAKNYEIWGSTTLHFDSPKNILAKNQTFDATWESIAFEKYIPQLVVWALPMANYSYSNATKIESVIQSKLIKSFDLRGFFNAKDLSILGKIEKPYLEKIKYFIIDSPDVDAASKIIFNNLFSKEIDENFSKEFHSQFESEVFQREKETLRKREIRNHKISLYENHGKPWTLKEMEKLRVMLVDFDMSPTEISDYLGREPRSISKKIIENDKITNHKWRESVGWL</sequence>
<dbReference type="Proteomes" id="UP000042054">
    <property type="component" value="Unassembled WGS sequence"/>
</dbReference>
<organism evidence="2 3">
    <name type="scientific">Yersinia rohdei</name>
    <dbReference type="NCBI Taxonomy" id="29485"/>
    <lineage>
        <taxon>Bacteria</taxon>
        <taxon>Pseudomonadati</taxon>
        <taxon>Pseudomonadota</taxon>
        <taxon>Gammaproteobacteria</taxon>
        <taxon>Enterobacterales</taxon>
        <taxon>Yersiniaceae</taxon>
        <taxon>Yersinia</taxon>
    </lineage>
</organism>
<dbReference type="PROSITE" id="PS50164">
    <property type="entry name" value="GIY_YIG"/>
    <property type="match status" value="1"/>
</dbReference>
<dbReference type="InterPro" id="IPR000305">
    <property type="entry name" value="GIY-YIG_endonuc"/>
</dbReference>
<dbReference type="OrthoDB" id="6620331at2"/>
<accession>A0A0U1HYB5</accession>
<reference evidence="2 3" key="1">
    <citation type="submission" date="2015-03" db="EMBL/GenBank/DDBJ databases">
        <authorList>
            <person name="Murphy D."/>
        </authorList>
    </citation>
    <scope>NUCLEOTIDE SEQUENCE [LARGE SCALE GENOMIC DNA]</scope>
    <source>
        <strain evidence="2 3">68/02</strain>
    </source>
</reference>
<evidence type="ECO:0000313" key="3">
    <source>
        <dbReference type="Proteomes" id="UP000042054"/>
    </source>
</evidence>
<gene>
    <name evidence="2" type="ORF">ERS008555_04018</name>
</gene>
<evidence type="ECO:0000259" key="1">
    <source>
        <dbReference type="PROSITE" id="PS50164"/>
    </source>
</evidence>